<proteinExistence type="inferred from homology"/>
<dbReference type="Gene3D" id="3.90.730.10">
    <property type="entry name" value="Ribonuclease T2-like"/>
    <property type="match status" value="1"/>
</dbReference>
<keyword evidence="6" id="KW-1185">Reference proteome</keyword>
<evidence type="ECO:0000256" key="4">
    <source>
        <dbReference type="SAM" id="SignalP"/>
    </source>
</evidence>
<organism evidence="5 6">
    <name type="scientific">Acorus calamus</name>
    <name type="common">Sweet flag</name>
    <dbReference type="NCBI Taxonomy" id="4465"/>
    <lineage>
        <taxon>Eukaryota</taxon>
        <taxon>Viridiplantae</taxon>
        <taxon>Streptophyta</taxon>
        <taxon>Embryophyta</taxon>
        <taxon>Tracheophyta</taxon>
        <taxon>Spermatophyta</taxon>
        <taxon>Magnoliopsida</taxon>
        <taxon>Liliopsida</taxon>
        <taxon>Acoraceae</taxon>
        <taxon>Acorus</taxon>
    </lineage>
</organism>
<dbReference type="InterPro" id="IPR001568">
    <property type="entry name" value="RNase_T2-like"/>
</dbReference>
<keyword evidence="4" id="KW-0732">Signal</keyword>
<dbReference type="InterPro" id="IPR033697">
    <property type="entry name" value="Ribonuclease_T2_eukaryotic"/>
</dbReference>
<dbReference type="AlphaFoldDB" id="A0AAV9DEJ7"/>
<dbReference type="EMBL" id="JAUJYO010000014">
    <property type="protein sequence ID" value="KAK1299480.1"/>
    <property type="molecule type" value="Genomic_DNA"/>
</dbReference>
<dbReference type="SUPFAM" id="SSF55895">
    <property type="entry name" value="Ribonuclease Rh-like"/>
    <property type="match status" value="1"/>
</dbReference>
<dbReference type="PANTHER" id="PTHR11240">
    <property type="entry name" value="RIBONUCLEASE T2"/>
    <property type="match status" value="1"/>
</dbReference>
<accession>A0AAV9DEJ7</accession>
<gene>
    <name evidence="5" type="primary">RNS3</name>
    <name evidence="5" type="ORF">QJS10_CPB14g01152</name>
</gene>
<evidence type="ECO:0000256" key="1">
    <source>
        <dbReference type="ARBA" id="ARBA00007469"/>
    </source>
</evidence>
<dbReference type="GO" id="GO:0033897">
    <property type="term" value="F:ribonuclease T2 activity"/>
    <property type="evidence" value="ECO:0007669"/>
    <property type="project" value="InterPro"/>
</dbReference>
<dbReference type="GO" id="GO:0006401">
    <property type="term" value="P:RNA catabolic process"/>
    <property type="evidence" value="ECO:0007669"/>
    <property type="project" value="TreeGrafter"/>
</dbReference>
<dbReference type="InterPro" id="IPR036430">
    <property type="entry name" value="RNase_T2-like_sf"/>
</dbReference>
<dbReference type="Pfam" id="PF00445">
    <property type="entry name" value="Ribonuclease_T2"/>
    <property type="match status" value="1"/>
</dbReference>
<feature type="signal peptide" evidence="4">
    <location>
        <begin position="1"/>
        <end position="25"/>
    </location>
</feature>
<name>A0AAV9DEJ7_ACOCL</name>
<comment type="similarity">
    <text evidence="1 3">Belongs to the RNase T2 family.</text>
</comment>
<sequence>MASHVALTAVMVVMMLASSSQTINAAEIGEFDFYYLVLMWPGAYCEQSKGKCCMPKTGKPEIDFFVRGLWTADATTGSQVTRCNQTSFYVNELDGLSSELAKYWSNIKCPSNNGVSNWKSTWKTYGICSGLDEPTYFNTVLNMRSKIELLNLLVGQGYGPSNTAYYRTSDIEAAISSVIGARPVIRCSKDQSGEFQLYEVYVCVNKEATEVIECPSPPAFTCSDFIRFHPFTYDMLKVKLAMPASD</sequence>
<evidence type="ECO:0000256" key="2">
    <source>
        <dbReference type="ARBA" id="ARBA00023157"/>
    </source>
</evidence>
<dbReference type="PANTHER" id="PTHR11240:SF57">
    <property type="entry name" value="OS09G0538000 PROTEIN"/>
    <property type="match status" value="1"/>
</dbReference>
<reference evidence="5" key="1">
    <citation type="journal article" date="2023" name="Nat. Commun.">
        <title>Diploid and tetraploid genomes of Acorus and the evolution of monocots.</title>
        <authorList>
            <person name="Ma L."/>
            <person name="Liu K.W."/>
            <person name="Li Z."/>
            <person name="Hsiao Y.Y."/>
            <person name="Qi Y."/>
            <person name="Fu T."/>
            <person name="Tang G.D."/>
            <person name="Zhang D."/>
            <person name="Sun W.H."/>
            <person name="Liu D.K."/>
            <person name="Li Y."/>
            <person name="Chen G.Z."/>
            <person name="Liu X.D."/>
            <person name="Liao X.Y."/>
            <person name="Jiang Y.T."/>
            <person name="Yu X."/>
            <person name="Hao Y."/>
            <person name="Huang J."/>
            <person name="Zhao X.W."/>
            <person name="Ke S."/>
            <person name="Chen Y.Y."/>
            <person name="Wu W.L."/>
            <person name="Hsu J.L."/>
            <person name="Lin Y.F."/>
            <person name="Huang M.D."/>
            <person name="Li C.Y."/>
            <person name="Huang L."/>
            <person name="Wang Z.W."/>
            <person name="Zhao X."/>
            <person name="Zhong W.Y."/>
            <person name="Peng D.H."/>
            <person name="Ahmad S."/>
            <person name="Lan S."/>
            <person name="Zhang J.S."/>
            <person name="Tsai W.C."/>
            <person name="Van de Peer Y."/>
            <person name="Liu Z.J."/>
        </authorList>
    </citation>
    <scope>NUCLEOTIDE SEQUENCE</scope>
    <source>
        <strain evidence="5">CP</strain>
    </source>
</reference>
<evidence type="ECO:0000256" key="3">
    <source>
        <dbReference type="RuleBase" id="RU004328"/>
    </source>
</evidence>
<keyword evidence="2" id="KW-1015">Disulfide bond</keyword>
<dbReference type="GO" id="GO:0005576">
    <property type="term" value="C:extracellular region"/>
    <property type="evidence" value="ECO:0007669"/>
    <property type="project" value="TreeGrafter"/>
</dbReference>
<dbReference type="Proteomes" id="UP001180020">
    <property type="component" value="Unassembled WGS sequence"/>
</dbReference>
<comment type="caution">
    <text evidence="5">The sequence shown here is derived from an EMBL/GenBank/DDBJ whole genome shotgun (WGS) entry which is preliminary data.</text>
</comment>
<evidence type="ECO:0000313" key="5">
    <source>
        <dbReference type="EMBL" id="KAK1299480.1"/>
    </source>
</evidence>
<feature type="chain" id="PRO_5043978820" evidence="4">
    <location>
        <begin position="26"/>
        <end position="246"/>
    </location>
</feature>
<reference evidence="5" key="2">
    <citation type="submission" date="2023-06" db="EMBL/GenBank/DDBJ databases">
        <authorList>
            <person name="Ma L."/>
            <person name="Liu K.-W."/>
            <person name="Li Z."/>
            <person name="Hsiao Y.-Y."/>
            <person name="Qi Y."/>
            <person name="Fu T."/>
            <person name="Tang G."/>
            <person name="Zhang D."/>
            <person name="Sun W.-H."/>
            <person name="Liu D.-K."/>
            <person name="Li Y."/>
            <person name="Chen G.-Z."/>
            <person name="Liu X.-D."/>
            <person name="Liao X.-Y."/>
            <person name="Jiang Y.-T."/>
            <person name="Yu X."/>
            <person name="Hao Y."/>
            <person name="Huang J."/>
            <person name="Zhao X.-W."/>
            <person name="Ke S."/>
            <person name="Chen Y.-Y."/>
            <person name="Wu W.-L."/>
            <person name="Hsu J.-L."/>
            <person name="Lin Y.-F."/>
            <person name="Huang M.-D."/>
            <person name="Li C.-Y."/>
            <person name="Huang L."/>
            <person name="Wang Z.-W."/>
            <person name="Zhao X."/>
            <person name="Zhong W.-Y."/>
            <person name="Peng D.-H."/>
            <person name="Ahmad S."/>
            <person name="Lan S."/>
            <person name="Zhang J.-S."/>
            <person name="Tsai W.-C."/>
            <person name="Van De Peer Y."/>
            <person name="Liu Z.-J."/>
        </authorList>
    </citation>
    <scope>NUCLEOTIDE SEQUENCE</scope>
    <source>
        <strain evidence="5">CP</strain>
        <tissue evidence="5">Leaves</tissue>
    </source>
</reference>
<dbReference type="CDD" id="cd01061">
    <property type="entry name" value="RNase_T2_euk"/>
    <property type="match status" value="1"/>
</dbReference>
<protein>
    <submittedName>
        <fullName evidence="5">Ribonuclease 3</fullName>
    </submittedName>
</protein>
<evidence type="ECO:0000313" key="6">
    <source>
        <dbReference type="Proteomes" id="UP001180020"/>
    </source>
</evidence>
<dbReference type="GO" id="GO:0003723">
    <property type="term" value="F:RNA binding"/>
    <property type="evidence" value="ECO:0007669"/>
    <property type="project" value="InterPro"/>
</dbReference>